<comment type="catalytic activity">
    <reaction evidence="6">
        <text>2 cob(II)yrinate a,c diamide + reduced [electron-transfer flavoprotein] + 2 ATP = 2 adenosylcob(III)yrinate a,c-diamide + 2 triphosphate + oxidized [electron-transfer flavoprotein] + 3 H(+)</text>
        <dbReference type="Rhea" id="RHEA:11528"/>
        <dbReference type="Rhea" id="RHEA-COMP:10685"/>
        <dbReference type="Rhea" id="RHEA-COMP:10686"/>
        <dbReference type="ChEBI" id="CHEBI:15378"/>
        <dbReference type="ChEBI" id="CHEBI:18036"/>
        <dbReference type="ChEBI" id="CHEBI:30616"/>
        <dbReference type="ChEBI" id="CHEBI:57692"/>
        <dbReference type="ChEBI" id="CHEBI:58307"/>
        <dbReference type="ChEBI" id="CHEBI:58503"/>
        <dbReference type="ChEBI" id="CHEBI:58537"/>
        <dbReference type="EC" id="2.5.1.17"/>
    </reaction>
</comment>
<comment type="subunit">
    <text evidence="2">Homotrimer.</text>
</comment>
<comment type="caution">
    <text evidence="8">The sequence shown here is derived from an EMBL/GenBank/DDBJ whole genome shotgun (WGS) entry which is preliminary data.</text>
</comment>
<evidence type="ECO:0000259" key="7">
    <source>
        <dbReference type="Pfam" id="PF01923"/>
    </source>
</evidence>
<comment type="pathway">
    <text evidence="6">Cofactor biosynthesis; adenosylcobalamin biosynthesis; adenosylcobalamin from cob(II)yrinate a,c-diamide: step 2/7.</text>
</comment>
<keyword evidence="4 6" id="KW-0547">Nucleotide-binding</keyword>
<evidence type="ECO:0000313" key="9">
    <source>
        <dbReference type="Proteomes" id="UP000751518"/>
    </source>
</evidence>
<keyword evidence="5 6" id="KW-0067">ATP-binding</keyword>
<evidence type="ECO:0000256" key="4">
    <source>
        <dbReference type="ARBA" id="ARBA00022741"/>
    </source>
</evidence>
<dbReference type="Pfam" id="PF01923">
    <property type="entry name" value="Cob_adeno_trans"/>
    <property type="match status" value="1"/>
</dbReference>
<reference evidence="8" key="1">
    <citation type="submission" date="2020-04" db="EMBL/GenBank/DDBJ databases">
        <authorList>
            <person name="Zhang T."/>
        </authorList>
    </citation>
    <scope>NUCLEOTIDE SEQUENCE</scope>
    <source>
        <strain evidence="8">HKST-UBA03</strain>
    </source>
</reference>
<evidence type="ECO:0000313" key="8">
    <source>
        <dbReference type="EMBL" id="MCA9392131.1"/>
    </source>
</evidence>
<dbReference type="FunFam" id="1.20.1200.10:FF:000001">
    <property type="entry name" value="Cob(I)yrinic acid a,c-diamide adenosyltransferase"/>
    <property type="match status" value="1"/>
</dbReference>
<dbReference type="PANTHER" id="PTHR12213:SF0">
    <property type="entry name" value="CORRINOID ADENOSYLTRANSFERASE MMAB"/>
    <property type="match status" value="1"/>
</dbReference>
<proteinExistence type="inferred from homology"/>
<dbReference type="EMBL" id="JAGQKZ010000021">
    <property type="protein sequence ID" value="MCA9392131.1"/>
    <property type="molecule type" value="Genomic_DNA"/>
</dbReference>
<gene>
    <name evidence="8" type="ORF">KC614_02920</name>
</gene>
<evidence type="ECO:0000256" key="5">
    <source>
        <dbReference type="ARBA" id="ARBA00022840"/>
    </source>
</evidence>
<dbReference type="GO" id="GO:0009236">
    <property type="term" value="P:cobalamin biosynthetic process"/>
    <property type="evidence" value="ECO:0007669"/>
    <property type="project" value="UniProtKB-UniRule"/>
</dbReference>
<dbReference type="PANTHER" id="PTHR12213">
    <property type="entry name" value="CORRINOID ADENOSYLTRANSFERASE"/>
    <property type="match status" value="1"/>
</dbReference>
<dbReference type="AlphaFoldDB" id="A0A955LKR0"/>
<dbReference type="SUPFAM" id="SSF89028">
    <property type="entry name" value="Cobalamin adenosyltransferase-like"/>
    <property type="match status" value="1"/>
</dbReference>
<dbReference type="Gene3D" id="1.20.1200.10">
    <property type="entry name" value="Cobalamin adenosyltransferase-like"/>
    <property type="match status" value="1"/>
</dbReference>
<name>A0A955LKR0_UNCKA</name>
<dbReference type="GO" id="GO:0008817">
    <property type="term" value="F:corrinoid adenosyltransferase activity"/>
    <property type="evidence" value="ECO:0007669"/>
    <property type="project" value="UniProtKB-UniRule"/>
</dbReference>
<dbReference type="InterPro" id="IPR016030">
    <property type="entry name" value="CblAdoTrfase-like"/>
</dbReference>
<accession>A0A955LKR0</accession>
<keyword evidence="6" id="KW-0169">Cobalamin biosynthesis</keyword>
<dbReference type="InterPro" id="IPR036451">
    <property type="entry name" value="CblAdoTrfase-like_sf"/>
</dbReference>
<dbReference type="NCBIfam" id="TIGR00636">
    <property type="entry name" value="PduO_Nterm"/>
    <property type="match status" value="1"/>
</dbReference>
<evidence type="ECO:0000256" key="6">
    <source>
        <dbReference type="RuleBase" id="RU366026"/>
    </source>
</evidence>
<comment type="catalytic activity">
    <reaction evidence="6">
        <text>2 cob(II)alamin + reduced [electron-transfer flavoprotein] + 2 ATP = 2 adenosylcob(III)alamin + 2 triphosphate + oxidized [electron-transfer flavoprotein] + 3 H(+)</text>
        <dbReference type="Rhea" id="RHEA:28671"/>
        <dbReference type="Rhea" id="RHEA-COMP:10685"/>
        <dbReference type="Rhea" id="RHEA-COMP:10686"/>
        <dbReference type="ChEBI" id="CHEBI:15378"/>
        <dbReference type="ChEBI" id="CHEBI:16304"/>
        <dbReference type="ChEBI" id="CHEBI:18036"/>
        <dbReference type="ChEBI" id="CHEBI:18408"/>
        <dbReference type="ChEBI" id="CHEBI:30616"/>
        <dbReference type="ChEBI" id="CHEBI:57692"/>
        <dbReference type="ChEBI" id="CHEBI:58307"/>
        <dbReference type="EC" id="2.5.1.17"/>
    </reaction>
</comment>
<dbReference type="InterPro" id="IPR029499">
    <property type="entry name" value="PduO-typ"/>
</dbReference>
<sequence>MSIYTKKGDKGTTALVNNQRIPKTNLRVSCIGTVDELNANVGLTISLLAHIPPNRTVQEILLTLQHTLLQLGSSIAGSPLELDQQVVANLEQIIDHYQVNLPPLSSFVLPGGTKAAAACHMSRTVCRRCERMLVALSSEQKVDPIILQFINRLSDLLFVLARVINRNEGEEDVLWVKNLKATDDA</sequence>
<dbReference type="Proteomes" id="UP000751518">
    <property type="component" value="Unassembled WGS sequence"/>
</dbReference>
<keyword evidence="3 6" id="KW-0808">Transferase</keyword>
<dbReference type="GO" id="GO:0005524">
    <property type="term" value="F:ATP binding"/>
    <property type="evidence" value="ECO:0007669"/>
    <property type="project" value="UniProtKB-UniRule"/>
</dbReference>
<feature type="domain" description="Cobalamin adenosyltransferase-like" evidence="7">
    <location>
        <begin position="3"/>
        <end position="163"/>
    </location>
</feature>
<organism evidence="8 9">
    <name type="scientific">candidate division WWE3 bacterium</name>
    <dbReference type="NCBI Taxonomy" id="2053526"/>
    <lineage>
        <taxon>Bacteria</taxon>
        <taxon>Katanobacteria</taxon>
    </lineage>
</organism>
<protein>
    <recommendedName>
        <fullName evidence="6">Corrinoid adenosyltransferase</fullName>
        <ecNumber evidence="6">2.5.1.17</ecNumber>
    </recommendedName>
    <alternativeName>
        <fullName evidence="6">Cob(II)alamin adenosyltransferase</fullName>
    </alternativeName>
    <alternativeName>
        <fullName evidence="6">Cob(II)yrinic acid a,c-diamide adenosyltransferase</fullName>
    </alternativeName>
    <alternativeName>
        <fullName evidence="6">Cobinamide/cobalamin adenosyltransferase</fullName>
    </alternativeName>
</protein>
<reference evidence="8" key="2">
    <citation type="journal article" date="2021" name="Microbiome">
        <title>Successional dynamics and alternative stable states in a saline activated sludge microbial community over 9 years.</title>
        <authorList>
            <person name="Wang Y."/>
            <person name="Ye J."/>
            <person name="Ju F."/>
            <person name="Liu L."/>
            <person name="Boyd J.A."/>
            <person name="Deng Y."/>
            <person name="Parks D.H."/>
            <person name="Jiang X."/>
            <person name="Yin X."/>
            <person name="Woodcroft B.J."/>
            <person name="Tyson G.W."/>
            <person name="Hugenholtz P."/>
            <person name="Polz M.F."/>
            <person name="Zhang T."/>
        </authorList>
    </citation>
    <scope>NUCLEOTIDE SEQUENCE</scope>
    <source>
        <strain evidence="8">HKST-UBA03</strain>
    </source>
</reference>
<comment type="similarity">
    <text evidence="1 6">Belongs to the Cob(I)alamin adenosyltransferase family.</text>
</comment>
<evidence type="ECO:0000256" key="2">
    <source>
        <dbReference type="ARBA" id="ARBA00011233"/>
    </source>
</evidence>
<evidence type="ECO:0000256" key="1">
    <source>
        <dbReference type="ARBA" id="ARBA00007487"/>
    </source>
</evidence>
<evidence type="ECO:0000256" key="3">
    <source>
        <dbReference type="ARBA" id="ARBA00022679"/>
    </source>
</evidence>
<dbReference type="EC" id="2.5.1.17" evidence="6"/>